<accession>A0A3P1T8E5</accession>
<gene>
    <name evidence="1" type="ORF">EII34_06920</name>
</gene>
<dbReference type="Proteomes" id="UP000280819">
    <property type="component" value="Unassembled WGS sequence"/>
</dbReference>
<proteinExistence type="predicted"/>
<protein>
    <submittedName>
        <fullName evidence="1">NYN domain-containing protein</fullName>
    </submittedName>
</protein>
<reference evidence="1 2" key="1">
    <citation type="submission" date="2018-11" db="EMBL/GenBank/DDBJ databases">
        <title>Genomes From Bacteria Associated with the Canine Oral Cavity: a Test Case for Automated Genome-Based Taxonomic Assignment.</title>
        <authorList>
            <person name="Coil D.A."/>
            <person name="Jospin G."/>
            <person name="Darling A.E."/>
            <person name="Wallis C."/>
            <person name="Davis I.J."/>
            <person name="Harris S."/>
            <person name="Eisen J.A."/>
            <person name="Holcombe L.J."/>
            <person name="O'Flynn C."/>
        </authorList>
    </citation>
    <scope>NUCLEOTIDE SEQUENCE [LARGE SCALE GENOMIC DNA]</scope>
    <source>
        <strain evidence="1 2">OH887_COT-365</strain>
    </source>
</reference>
<sequence>MLDPMAHRDQDVHLKALEHHRLVDWIEYGRYVTRTKTALLATSDHAGPPQPVLADWPVKVRDAHDNLVEDARFIVKYLHVEEKGSNVNVASHLLLDVLEQNIDAAMVISNDSDLAWPVSQARKRVPVATVSPRNKVTAGALQGSPTDGAGRHWWWKIQKQIYQACQLPDPCGNQRKPRGW</sequence>
<evidence type="ECO:0000313" key="1">
    <source>
        <dbReference type="EMBL" id="RRD05455.1"/>
    </source>
</evidence>
<dbReference type="AlphaFoldDB" id="A0A3P1T8E5"/>
<dbReference type="Gene3D" id="3.40.50.1010">
    <property type="entry name" value="5'-nuclease"/>
    <property type="match status" value="1"/>
</dbReference>
<organism evidence="1 2">
    <name type="scientific">Arachnia propionica</name>
    <dbReference type="NCBI Taxonomy" id="1750"/>
    <lineage>
        <taxon>Bacteria</taxon>
        <taxon>Bacillati</taxon>
        <taxon>Actinomycetota</taxon>
        <taxon>Actinomycetes</taxon>
        <taxon>Propionibacteriales</taxon>
        <taxon>Propionibacteriaceae</taxon>
        <taxon>Arachnia</taxon>
    </lineage>
</organism>
<name>A0A3P1T8E5_9ACTN</name>
<evidence type="ECO:0000313" key="2">
    <source>
        <dbReference type="Proteomes" id="UP000280819"/>
    </source>
</evidence>
<dbReference type="EMBL" id="RQZG01000006">
    <property type="protein sequence ID" value="RRD05455.1"/>
    <property type="molecule type" value="Genomic_DNA"/>
</dbReference>
<comment type="caution">
    <text evidence="1">The sequence shown here is derived from an EMBL/GenBank/DDBJ whole genome shotgun (WGS) entry which is preliminary data.</text>
</comment>